<dbReference type="GeneID" id="27310623"/>
<accession>A0A0D2B706</accession>
<dbReference type="AlphaFoldDB" id="A0A0D2B706"/>
<keyword evidence="3" id="KW-0560">Oxidoreductase</keyword>
<evidence type="ECO:0000256" key="3">
    <source>
        <dbReference type="ARBA" id="ARBA00023002"/>
    </source>
</evidence>
<dbReference type="GO" id="GO:0019301">
    <property type="term" value="P:rhamnose catabolic process"/>
    <property type="evidence" value="ECO:0007669"/>
    <property type="project" value="UniProtKB-ARBA"/>
</dbReference>
<gene>
    <name evidence="5" type="ORF">PV09_02650</name>
</gene>
<keyword evidence="2" id="KW-0521">NADP</keyword>
<dbReference type="InterPro" id="IPR002347">
    <property type="entry name" value="SDR_fam"/>
</dbReference>
<dbReference type="Gene3D" id="3.40.50.720">
    <property type="entry name" value="NAD(P)-binding Rossmann-like Domain"/>
    <property type="match status" value="1"/>
</dbReference>
<organism evidence="5 6">
    <name type="scientific">Verruconis gallopava</name>
    <dbReference type="NCBI Taxonomy" id="253628"/>
    <lineage>
        <taxon>Eukaryota</taxon>
        <taxon>Fungi</taxon>
        <taxon>Dikarya</taxon>
        <taxon>Ascomycota</taxon>
        <taxon>Pezizomycotina</taxon>
        <taxon>Dothideomycetes</taxon>
        <taxon>Pleosporomycetidae</taxon>
        <taxon>Venturiales</taxon>
        <taxon>Sympoventuriaceae</taxon>
        <taxon>Verruconis</taxon>
    </lineage>
</organism>
<dbReference type="GO" id="GO:0048038">
    <property type="term" value="F:quinone binding"/>
    <property type="evidence" value="ECO:0007669"/>
    <property type="project" value="TreeGrafter"/>
</dbReference>
<evidence type="ECO:0000256" key="1">
    <source>
        <dbReference type="ARBA" id="ARBA00006484"/>
    </source>
</evidence>
<dbReference type="PRINTS" id="PR00080">
    <property type="entry name" value="SDRFAMILY"/>
</dbReference>
<dbReference type="PRINTS" id="PR00081">
    <property type="entry name" value="GDHRDH"/>
</dbReference>
<evidence type="ECO:0000313" key="6">
    <source>
        <dbReference type="Proteomes" id="UP000053259"/>
    </source>
</evidence>
<dbReference type="PANTHER" id="PTHR42760:SF83">
    <property type="entry name" value="(3R)-3-HYDROXYACYL-COA DEHYDROGENASE"/>
    <property type="match status" value="1"/>
</dbReference>
<dbReference type="Pfam" id="PF13561">
    <property type="entry name" value="adh_short_C2"/>
    <property type="match status" value="1"/>
</dbReference>
<proteinExistence type="inferred from homology"/>
<reference evidence="5 6" key="1">
    <citation type="submission" date="2015-01" db="EMBL/GenBank/DDBJ databases">
        <title>The Genome Sequence of Ochroconis gallopava CBS43764.</title>
        <authorList>
            <consortium name="The Broad Institute Genomics Platform"/>
            <person name="Cuomo C."/>
            <person name="de Hoog S."/>
            <person name="Gorbushina A."/>
            <person name="Stielow B."/>
            <person name="Teixiera M."/>
            <person name="Abouelleil A."/>
            <person name="Chapman S.B."/>
            <person name="Priest M."/>
            <person name="Young S.K."/>
            <person name="Wortman J."/>
            <person name="Nusbaum C."/>
            <person name="Birren B."/>
        </authorList>
    </citation>
    <scope>NUCLEOTIDE SEQUENCE [LARGE SCALE GENOMIC DNA]</scope>
    <source>
        <strain evidence="5 6">CBS 43764</strain>
    </source>
</reference>
<dbReference type="Proteomes" id="UP000053259">
    <property type="component" value="Unassembled WGS sequence"/>
</dbReference>
<keyword evidence="6" id="KW-1185">Reference proteome</keyword>
<evidence type="ECO:0000256" key="4">
    <source>
        <dbReference type="ARBA" id="ARBA00023308"/>
    </source>
</evidence>
<dbReference type="GO" id="GO:0016616">
    <property type="term" value="F:oxidoreductase activity, acting on the CH-OH group of donors, NAD or NADP as acceptor"/>
    <property type="evidence" value="ECO:0007669"/>
    <property type="project" value="TreeGrafter"/>
</dbReference>
<dbReference type="STRING" id="253628.A0A0D2B706"/>
<dbReference type="CDD" id="cd05233">
    <property type="entry name" value="SDR_c"/>
    <property type="match status" value="1"/>
</dbReference>
<dbReference type="HOGENOM" id="CLU_010194_1_1_1"/>
<dbReference type="GO" id="GO:0006633">
    <property type="term" value="P:fatty acid biosynthetic process"/>
    <property type="evidence" value="ECO:0007669"/>
    <property type="project" value="TreeGrafter"/>
</dbReference>
<dbReference type="InParanoid" id="A0A0D2B706"/>
<dbReference type="VEuPathDB" id="FungiDB:PV09_02650"/>
<sequence length="259" mass="27229">MAGLLAGKVCAITGGVTGIGRAIAIEYLRQGASVVVNHLGDSASESHFQEMLKQVPNDSKNKLIASSGDIGKKETGQKLVSDAVKAFGSLDVFVANAGVSVFADFLDMDDEIFELHNHVNVRGTFYSTQAAAKQMVSQGRGGSIIGIASISALVGGEEQVHYTPTKSAVLSMMQSQACALGKYGIRCNALLPGTTKTQLAVSDLAKPGKLKYLEERIPLGRVADPEDMAGPAVFFASDMSRYCTGAQLLCDGGLFVHLQ</sequence>
<dbReference type="InterPro" id="IPR036291">
    <property type="entry name" value="NAD(P)-bd_dom_sf"/>
</dbReference>
<evidence type="ECO:0008006" key="7">
    <source>
        <dbReference type="Google" id="ProtNLM"/>
    </source>
</evidence>
<protein>
    <recommendedName>
        <fullName evidence="7">L-rhamnose-1-dehydrogenase</fullName>
    </recommendedName>
</protein>
<keyword evidence="4" id="KW-0684">Rhamnose metabolism</keyword>
<name>A0A0D2B706_9PEZI</name>
<dbReference type="SUPFAM" id="SSF51735">
    <property type="entry name" value="NAD(P)-binding Rossmann-fold domains"/>
    <property type="match status" value="1"/>
</dbReference>
<evidence type="ECO:0000256" key="2">
    <source>
        <dbReference type="ARBA" id="ARBA00022857"/>
    </source>
</evidence>
<dbReference type="FunFam" id="3.40.50.720:FF:000417">
    <property type="entry name" value="Glucose 1-dehydrogenase, putative"/>
    <property type="match status" value="1"/>
</dbReference>
<dbReference type="OrthoDB" id="417891at2759"/>
<evidence type="ECO:0000313" key="5">
    <source>
        <dbReference type="EMBL" id="KIW06994.1"/>
    </source>
</evidence>
<dbReference type="PANTHER" id="PTHR42760">
    <property type="entry name" value="SHORT-CHAIN DEHYDROGENASES/REDUCTASES FAMILY MEMBER"/>
    <property type="match status" value="1"/>
</dbReference>
<comment type="similarity">
    <text evidence="1">Belongs to the short-chain dehydrogenases/reductases (SDR) family.</text>
</comment>
<dbReference type="RefSeq" id="XP_016216863.1">
    <property type="nucleotide sequence ID" value="XM_016355727.1"/>
</dbReference>
<dbReference type="EMBL" id="KN847534">
    <property type="protein sequence ID" value="KIW06994.1"/>
    <property type="molecule type" value="Genomic_DNA"/>
</dbReference>